<dbReference type="EMBL" id="JAYGJQ010000002">
    <property type="protein sequence ID" value="MEA9356922.1"/>
    <property type="molecule type" value="Genomic_DNA"/>
</dbReference>
<dbReference type="HAMAP" id="MF_00649">
    <property type="entry name" value="DNA_gyrase_inhibitor_YacG"/>
    <property type="match status" value="1"/>
</dbReference>
<evidence type="ECO:0000313" key="4">
    <source>
        <dbReference type="EMBL" id="MEA9356922.1"/>
    </source>
</evidence>
<feature type="region of interest" description="Disordered" evidence="3">
    <location>
        <begin position="44"/>
        <end position="77"/>
    </location>
</feature>
<gene>
    <name evidence="4" type="primary">yacG</name>
    <name evidence="4" type="ORF">SHI21_11925</name>
</gene>
<evidence type="ECO:0000313" key="5">
    <source>
        <dbReference type="Proteomes" id="UP001302274"/>
    </source>
</evidence>
<name>A0ABU5VVF3_9BACT</name>
<reference evidence="4 5" key="1">
    <citation type="submission" date="2023-11" db="EMBL/GenBank/DDBJ databases">
        <title>A Novel Polar Bacteriovorax (B. antarcticus) Isolated from the Biocrust in Antarctica.</title>
        <authorList>
            <person name="Mun W."/>
            <person name="Choi S.Y."/>
            <person name="Mitchell R.J."/>
        </authorList>
    </citation>
    <scope>NUCLEOTIDE SEQUENCE [LARGE SCALE GENOMIC DNA]</scope>
    <source>
        <strain evidence="4 5">PP10</strain>
    </source>
</reference>
<proteinExistence type="inferred from homology"/>
<feature type="compositionally biased region" description="Acidic residues" evidence="3">
    <location>
        <begin position="66"/>
        <end position="77"/>
    </location>
</feature>
<dbReference type="SUPFAM" id="SSF57716">
    <property type="entry name" value="Glucocorticoid receptor-like (DNA-binding domain)"/>
    <property type="match status" value="1"/>
</dbReference>
<dbReference type="Gene3D" id="3.30.50.10">
    <property type="entry name" value="Erythroid Transcription Factor GATA-1, subunit A"/>
    <property type="match status" value="1"/>
</dbReference>
<evidence type="ECO:0000256" key="3">
    <source>
        <dbReference type="SAM" id="MobiDB-lite"/>
    </source>
</evidence>
<protein>
    <submittedName>
        <fullName evidence="4">DNA gyrase inhibitor YacG</fullName>
    </submittedName>
</protein>
<dbReference type="Proteomes" id="UP001302274">
    <property type="component" value="Unassembled WGS sequence"/>
</dbReference>
<organism evidence="4 5">
    <name type="scientific">Bacteriovorax antarcticus</name>
    <dbReference type="NCBI Taxonomy" id="3088717"/>
    <lineage>
        <taxon>Bacteria</taxon>
        <taxon>Pseudomonadati</taxon>
        <taxon>Bdellovibrionota</taxon>
        <taxon>Bacteriovoracia</taxon>
        <taxon>Bacteriovoracales</taxon>
        <taxon>Bacteriovoracaceae</taxon>
        <taxon>Bacteriovorax</taxon>
    </lineage>
</organism>
<keyword evidence="5" id="KW-1185">Reference proteome</keyword>
<accession>A0ABU5VVF3</accession>
<keyword evidence="1" id="KW-0479">Metal-binding</keyword>
<evidence type="ECO:0000256" key="2">
    <source>
        <dbReference type="ARBA" id="ARBA00022833"/>
    </source>
</evidence>
<dbReference type="PANTHER" id="PTHR36150:SF1">
    <property type="entry name" value="DNA GYRASE INHIBITOR YACG"/>
    <property type="match status" value="1"/>
</dbReference>
<comment type="caution">
    <text evidence="4">The sequence shown here is derived from an EMBL/GenBank/DDBJ whole genome shotgun (WGS) entry which is preliminary data.</text>
</comment>
<sequence>MNKKLTVKCPQCATEFSYYESEFRPFCTERCQQIDLGHWFQESYTVPDKGHNPQEEVENESKQTEMDDEEHNESDYH</sequence>
<feature type="compositionally biased region" description="Basic and acidic residues" evidence="3">
    <location>
        <begin position="48"/>
        <end position="65"/>
    </location>
</feature>
<dbReference type="InterPro" id="IPR005584">
    <property type="entry name" value="DNA_gyrase_inhibitor_YacG"/>
</dbReference>
<dbReference type="Pfam" id="PF03884">
    <property type="entry name" value="YacG"/>
    <property type="match status" value="1"/>
</dbReference>
<dbReference type="RefSeq" id="WP_323576816.1">
    <property type="nucleotide sequence ID" value="NZ_JAYGJQ010000002.1"/>
</dbReference>
<dbReference type="InterPro" id="IPR013088">
    <property type="entry name" value="Znf_NHR/GATA"/>
</dbReference>
<keyword evidence="2" id="KW-0862">Zinc</keyword>
<evidence type="ECO:0000256" key="1">
    <source>
        <dbReference type="ARBA" id="ARBA00022723"/>
    </source>
</evidence>
<dbReference type="PANTHER" id="PTHR36150">
    <property type="entry name" value="DNA GYRASE INHIBITOR YACG"/>
    <property type="match status" value="1"/>
</dbReference>